<keyword evidence="1" id="KW-0472">Membrane</keyword>
<dbReference type="Proteomes" id="UP001321473">
    <property type="component" value="Unassembled WGS sequence"/>
</dbReference>
<evidence type="ECO:0000313" key="2">
    <source>
        <dbReference type="EMBL" id="KAK8778826.1"/>
    </source>
</evidence>
<keyword evidence="1" id="KW-0812">Transmembrane</keyword>
<protein>
    <submittedName>
        <fullName evidence="2">Uncharacterized protein</fullName>
    </submittedName>
</protein>
<gene>
    <name evidence="2" type="ORF">V5799_019833</name>
</gene>
<reference evidence="2 3" key="1">
    <citation type="journal article" date="2023" name="Arcadia Sci">
        <title>De novo assembly of a long-read Amblyomma americanum tick genome.</title>
        <authorList>
            <person name="Chou S."/>
            <person name="Poskanzer K.E."/>
            <person name="Rollins M."/>
            <person name="Thuy-Boun P.S."/>
        </authorList>
    </citation>
    <scope>NUCLEOTIDE SEQUENCE [LARGE SCALE GENOMIC DNA]</scope>
    <source>
        <strain evidence="2">F_SG_1</strain>
        <tissue evidence="2">Salivary glands</tissue>
    </source>
</reference>
<feature type="transmembrane region" description="Helical" evidence="1">
    <location>
        <begin position="57"/>
        <end position="74"/>
    </location>
</feature>
<organism evidence="2 3">
    <name type="scientific">Amblyomma americanum</name>
    <name type="common">Lone star tick</name>
    <dbReference type="NCBI Taxonomy" id="6943"/>
    <lineage>
        <taxon>Eukaryota</taxon>
        <taxon>Metazoa</taxon>
        <taxon>Ecdysozoa</taxon>
        <taxon>Arthropoda</taxon>
        <taxon>Chelicerata</taxon>
        <taxon>Arachnida</taxon>
        <taxon>Acari</taxon>
        <taxon>Parasitiformes</taxon>
        <taxon>Ixodida</taxon>
        <taxon>Ixodoidea</taxon>
        <taxon>Ixodidae</taxon>
        <taxon>Amblyomminae</taxon>
        <taxon>Amblyomma</taxon>
    </lineage>
</organism>
<dbReference type="EMBL" id="JARKHS020010380">
    <property type="protein sequence ID" value="KAK8778826.1"/>
    <property type="molecule type" value="Genomic_DNA"/>
</dbReference>
<dbReference type="AlphaFoldDB" id="A0AAQ4EVH0"/>
<proteinExistence type="predicted"/>
<evidence type="ECO:0000256" key="1">
    <source>
        <dbReference type="SAM" id="Phobius"/>
    </source>
</evidence>
<name>A0AAQ4EVH0_AMBAM</name>
<keyword evidence="1" id="KW-1133">Transmembrane helix</keyword>
<evidence type="ECO:0000313" key="3">
    <source>
        <dbReference type="Proteomes" id="UP001321473"/>
    </source>
</evidence>
<keyword evidence="3" id="KW-1185">Reference proteome</keyword>
<comment type="caution">
    <text evidence="2">The sequence shown here is derived from an EMBL/GenBank/DDBJ whole genome shotgun (WGS) entry which is preliminary data.</text>
</comment>
<sequence length="78" mass="8271">MDGYKQCAKTAVLLRCDVEAAELAEDIIVKAGGYLVSTHCSGYRIDEPSCSGCSPKVAVPVLLIVALAAWLSLFSRVP</sequence>
<accession>A0AAQ4EVH0</accession>